<dbReference type="AlphaFoldDB" id="A0A2H3CZ43"/>
<sequence length="249" mass="27667">MSIIPSPTMKKIRLCFFVSLAFLIVIPITCIVLGVTLHPTEFEYIPRDPSVNRIISLHADLISADVMQGSMVLQWSIADDSCAVEGCSDVNIYFDSNLLHSGAENSGPADNNRPVNPTFVWNVTAGYEDDLARVPTFQTQLAVIPPSGDYSKKHLVRDTHLSEVYYPFDRYLTVIFGFAEDATIVRAQLGSALEAWARLEQAQACQIVSPSLEPKPVKAQARLRLRPRLVYTKVKAVFAEGASCRETEY</sequence>
<dbReference type="OrthoDB" id="2923771at2759"/>
<keyword evidence="2" id="KW-1185">Reference proteome</keyword>
<dbReference type="STRING" id="47427.A0A2H3CZ43"/>
<proteinExistence type="predicted"/>
<dbReference type="EMBL" id="KZ293674">
    <property type="protein sequence ID" value="PBK88271.1"/>
    <property type="molecule type" value="Genomic_DNA"/>
</dbReference>
<organism evidence="1 2">
    <name type="scientific">Armillaria gallica</name>
    <name type="common">Bulbous honey fungus</name>
    <name type="synonym">Armillaria bulbosa</name>
    <dbReference type="NCBI Taxonomy" id="47427"/>
    <lineage>
        <taxon>Eukaryota</taxon>
        <taxon>Fungi</taxon>
        <taxon>Dikarya</taxon>
        <taxon>Basidiomycota</taxon>
        <taxon>Agaricomycotina</taxon>
        <taxon>Agaricomycetes</taxon>
        <taxon>Agaricomycetidae</taxon>
        <taxon>Agaricales</taxon>
        <taxon>Marasmiineae</taxon>
        <taxon>Physalacriaceae</taxon>
        <taxon>Armillaria</taxon>
    </lineage>
</organism>
<accession>A0A2H3CZ43</accession>
<evidence type="ECO:0000313" key="2">
    <source>
        <dbReference type="Proteomes" id="UP000217790"/>
    </source>
</evidence>
<evidence type="ECO:0000313" key="1">
    <source>
        <dbReference type="EMBL" id="PBK88271.1"/>
    </source>
</evidence>
<dbReference type="InParanoid" id="A0A2H3CZ43"/>
<name>A0A2H3CZ43_ARMGA</name>
<reference evidence="2" key="1">
    <citation type="journal article" date="2017" name="Nat. Ecol. Evol.">
        <title>Genome expansion and lineage-specific genetic innovations in the forest pathogenic fungi Armillaria.</title>
        <authorList>
            <person name="Sipos G."/>
            <person name="Prasanna A.N."/>
            <person name="Walter M.C."/>
            <person name="O'Connor E."/>
            <person name="Balint B."/>
            <person name="Krizsan K."/>
            <person name="Kiss B."/>
            <person name="Hess J."/>
            <person name="Varga T."/>
            <person name="Slot J."/>
            <person name="Riley R."/>
            <person name="Boka B."/>
            <person name="Rigling D."/>
            <person name="Barry K."/>
            <person name="Lee J."/>
            <person name="Mihaltcheva S."/>
            <person name="LaButti K."/>
            <person name="Lipzen A."/>
            <person name="Waldron R."/>
            <person name="Moloney N.M."/>
            <person name="Sperisen C."/>
            <person name="Kredics L."/>
            <person name="Vagvoelgyi C."/>
            <person name="Patrignani A."/>
            <person name="Fitzpatrick D."/>
            <person name="Nagy I."/>
            <person name="Doyle S."/>
            <person name="Anderson J.B."/>
            <person name="Grigoriev I.V."/>
            <person name="Gueldener U."/>
            <person name="Muensterkoetter M."/>
            <person name="Nagy L.G."/>
        </authorList>
    </citation>
    <scope>NUCLEOTIDE SEQUENCE [LARGE SCALE GENOMIC DNA]</scope>
    <source>
        <strain evidence="2">Ar21-2</strain>
    </source>
</reference>
<dbReference type="Proteomes" id="UP000217790">
    <property type="component" value="Unassembled WGS sequence"/>
</dbReference>
<gene>
    <name evidence="1" type="ORF">ARMGADRAFT_1034229</name>
</gene>
<protein>
    <submittedName>
        <fullName evidence="1">Uncharacterized protein</fullName>
    </submittedName>
</protein>